<sequence>MMSTRLGALVRLAQQSWVGCCWDTDFGSRGLNLRGLQSRQALVAARATRGEESQCWRQAAEWLALVENDAKTAAEYAGSALLSFESGEPAVAIRLLDQASALAAKYPVSVGYVACRSLCEELSCGDPATA</sequence>
<evidence type="ECO:0000313" key="2">
    <source>
        <dbReference type="Proteomes" id="UP000319004"/>
    </source>
</evidence>
<name>A0A518HI75_9BACT</name>
<evidence type="ECO:0000313" key="1">
    <source>
        <dbReference type="EMBL" id="QDV40542.1"/>
    </source>
</evidence>
<dbReference type="RefSeq" id="WP_145384408.1">
    <property type="nucleotide sequence ID" value="NZ_CP037423.1"/>
</dbReference>
<dbReference type="EMBL" id="CP037423">
    <property type="protein sequence ID" value="QDV40542.1"/>
    <property type="molecule type" value="Genomic_DNA"/>
</dbReference>
<keyword evidence="2" id="KW-1185">Reference proteome</keyword>
<proteinExistence type="predicted"/>
<protein>
    <submittedName>
        <fullName evidence="1">Uncharacterized protein</fullName>
    </submittedName>
</protein>
<dbReference type="KEGG" id="snep:Enr13x_03480"/>
<reference evidence="1 2" key="1">
    <citation type="submission" date="2019-03" db="EMBL/GenBank/DDBJ databases">
        <title>Deep-cultivation of Planctomycetes and their phenomic and genomic characterization uncovers novel biology.</title>
        <authorList>
            <person name="Wiegand S."/>
            <person name="Jogler M."/>
            <person name="Boedeker C."/>
            <person name="Pinto D."/>
            <person name="Vollmers J."/>
            <person name="Rivas-Marin E."/>
            <person name="Kohn T."/>
            <person name="Peeters S.H."/>
            <person name="Heuer A."/>
            <person name="Rast P."/>
            <person name="Oberbeckmann S."/>
            <person name="Bunk B."/>
            <person name="Jeske O."/>
            <person name="Meyerdierks A."/>
            <person name="Storesund J.E."/>
            <person name="Kallscheuer N."/>
            <person name="Luecker S."/>
            <person name="Lage O.M."/>
            <person name="Pohl T."/>
            <person name="Merkel B.J."/>
            <person name="Hornburger P."/>
            <person name="Mueller R.-W."/>
            <person name="Bruemmer F."/>
            <person name="Labrenz M."/>
            <person name="Spormann A.M."/>
            <person name="Op den Camp H."/>
            <person name="Overmann J."/>
            <person name="Amann R."/>
            <person name="Jetten M.S.M."/>
            <person name="Mascher T."/>
            <person name="Medema M.H."/>
            <person name="Devos D.P."/>
            <person name="Kaster A.-K."/>
            <person name="Ovreas L."/>
            <person name="Rohde M."/>
            <person name="Galperin M.Y."/>
            <person name="Jogler C."/>
        </authorList>
    </citation>
    <scope>NUCLEOTIDE SEQUENCE [LARGE SCALE GENOMIC DNA]</scope>
    <source>
        <strain evidence="1 2">Enr13</strain>
    </source>
</reference>
<accession>A0A518HI75</accession>
<dbReference type="Proteomes" id="UP000319004">
    <property type="component" value="Chromosome"/>
</dbReference>
<dbReference type="OrthoDB" id="276710at2"/>
<organism evidence="1 2">
    <name type="scientific">Stieleria neptunia</name>
    <dbReference type="NCBI Taxonomy" id="2527979"/>
    <lineage>
        <taxon>Bacteria</taxon>
        <taxon>Pseudomonadati</taxon>
        <taxon>Planctomycetota</taxon>
        <taxon>Planctomycetia</taxon>
        <taxon>Pirellulales</taxon>
        <taxon>Pirellulaceae</taxon>
        <taxon>Stieleria</taxon>
    </lineage>
</organism>
<gene>
    <name evidence="1" type="ORF">Enr13x_03480</name>
</gene>
<dbReference type="AlphaFoldDB" id="A0A518HI75"/>